<dbReference type="GeneTree" id="ENSGT00940000158879"/>
<feature type="domain" description="Nudix hydrolase" evidence="10">
    <location>
        <begin position="186"/>
        <end position="310"/>
    </location>
</feature>
<dbReference type="InterPro" id="IPR049734">
    <property type="entry name" value="NudC-like_C"/>
</dbReference>
<comment type="catalytic activity">
    <reaction evidence="8">
        <text>NAD(+) + H2O = beta-nicotinamide D-ribonucleotide + AMP + 2 H(+)</text>
        <dbReference type="Rhea" id="RHEA:11800"/>
        <dbReference type="ChEBI" id="CHEBI:14649"/>
        <dbReference type="ChEBI" id="CHEBI:15377"/>
        <dbReference type="ChEBI" id="CHEBI:15378"/>
        <dbReference type="ChEBI" id="CHEBI:57540"/>
        <dbReference type="ChEBI" id="CHEBI:456215"/>
        <dbReference type="EC" id="3.6.1.22"/>
    </reaction>
    <physiologicalReaction direction="left-to-right" evidence="8">
        <dbReference type="Rhea" id="RHEA:11801"/>
    </physiologicalReaction>
</comment>
<keyword evidence="4" id="KW-0378">Hydrolase</keyword>
<dbReference type="GO" id="GO:0016787">
    <property type="term" value="F:hydrolase activity"/>
    <property type="evidence" value="ECO:0007669"/>
    <property type="project" value="UniProtKB-KW"/>
</dbReference>
<dbReference type="Ensembl" id="ENSLLET00000037130.1">
    <property type="protein sequence ID" value="ENSLLEP00000035769.1"/>
    <property type="gene ID" value="ENSLLEG00000022647.1"/>
</dbReference>
<comment type="catalytic activity">
    <reaction evidence="9">
        <text>NADH + H2O = reduced beta-nicotinamide D-ribonucleotide + AMP + 2 H(+)</text>
        <dbReference type="Rhea" id="RHEA:48868"/>
        <dbReference type="ChEBI" id="CHEBI:15377"/>
        <dbReference type="ChEBI" id="CHEBI:15378"/>
        <dbReference type="ChEBI" id="CHEBI:57945"/>
        <dbReference type="ChEBI" id="CHEBI:90832"/>
        <dbReference type="ChEBI" id="CHEBI:456215"/>
        <dbReference type="EC" id="3.6.1.22"/>
    </reaction>
    <physiologicalReaction direction="left-to-right" evidence="9">
        <dbReference type="Rhea" id="RHEA:48869"/>
    </physiologicalReaction>
</comment>
<dbReference type="InterPro" id="IPR015375">
    <property type="entry name" value="NADH_PPase-like_N"/>
</dbReference>
<dbReference type="Pfam" id="PF09296">
    <property type="entry name" value="NUDIX-like"/>
    <property type="match status" value="1"/>
</dbReference>
<dbReference type="Proteomes" id="UP000694569">
    <property type="component" value="Unplaced"/>
</dbReference>
<dbReference type="Gene3D" id="3.90.79.10">
    <property type="entry name" value="Nucleoside Triphosphate Pyrophosphohydrolase"/>
    <property type="match status" value="1"/>
</dbReference>
<dbReference type="GO" id="GO:0046872">
    <property type="term" value="F:metal ion binding"/>
    <property type="evidence" value="ECO:0007669"/>
    <property type="project" value="UniProtKB-KW"/>
</dbReference>
<evidence type="ECO:0000313" key="11">
    <source>
        <dbReference type="Ensembl" id="ENSLLEP00000035769.1"/>
    </source>
</evidence>
<dbReference type="PANTHER" id="PTHR11383">
    <property type="entry name" value="NUCLEOSIDE DIPHOSPHATE-LINKED MOIETY X MOTIF 13"/>
    <property type="match status" value="1"/>
</dbReference>
<dbReference type="EC" id="3.6.1.22" evidence="2"/>
<keyword evidence="3" id="KW-0479">Metal-binding</keyword>
<evidence type="ECO:0000256" key="8">
    <source>
        <dbReference type="ARBA" id="ARBA00049196"/>
    </source>
</evidence>
<evidence type="ECO:0000259" key="10">
    <source>
        <dbReference type="PROSITE" id="PS51462"/>
    </source>
</evidence>
<comment type="catalytic activity">
    <reaction evidence="7">
        <text>NADPH + H2O = reduced beta-nicotinamide D-ribonucleotide + adenosine 2',5'-bisphosphate + 2 H(+)</text>
        <dbReference type="Rhea" id="RHEA:60820"/>
        <dbReference type="ChEBI" id="CHEBI:15377"/>
        <dbReference type="ChEBI" id="CHEBI:15378"/>
        <dbReference type="ChEBI" id="CHEBI:57783"/>
        <dbReference type="ChEBI" id="CHEBI:90832"/>
        <dbReference type="ChEBI" id="CHEBI:194156"/>
    </reaction>
    <physiologicalReaction direction="left-to-right" evidence="7">
        <dbReference type="Rhea" id="RHEA:60821"/>
    </physiologicalReaction>
</comment>
<evidence type="ECO:0000256" key="6">
    <source>
        <dbReference type="ARBA" id="ARBA00023027"/>
    </source>
</evidence>
<dbReference type="Gene3D" id="3.90.79.20">
    <property type="match status" value="1"/>
</dbReference>
<dbReference type="InterPro" id="IPR015797">
    <property type="entry name" value="NUDIX_hydrolase-like_dom_sf"/>
</dbReference>
<accession>A0A8C5QDT3</accession>
<keyword evidence="6" id="KW-0520">NAD</keyword>
<comment type="cofactor">
    <cofactor evidence="1">
        <name>Mg(2+)</name>
        <dbReference type="ChEBI" id="CHEBI:18420"/>
    </cofactor>
</comment>
<evidence type="ECO:0000256" key="5">
    <source>
        <dbReference type="ARBA" id="ARBA00022842"/>
    </source>
</evidence>
<dbReference type="AlphaFoldDB" id="A0A8C5QDT3"/>
<dbReference type="Pfam" id="PF00293">
    <property type="entry name" value="NUDIX"/>
    <property type="match status" value="1"/>
</dbReference>
<proteinExistence type="predicted"/>
<dbReference type="PROSITE" id="PS51462">
    <property type="entry name" value="NUDIX"/>
    <property type="match status" value="1"/>
</dbReference>
<dbReference type="CDD" id="cd03429">
    <property type="entry name" value="NUDIX_NADH_pyrophosphatase_Nudt13"/>
    <property type="match status" value="1"/>
</dbReference>
<reference evidence="11" key="2">
    <citation type="submission" date="2025-09" db="UniProtKB">
        <authorList>
            <consortium name="Ensembl"/>
        </authorList>
    </citation>
    <scope>IDENTIFICATION</scope>
</reference>
<evidence type="ECO:0000256" key="9">
    <source>
        <dbReference type="ARBA" id="ARBA00049264"/>
    </source>
</evidence>
<reference evidence="11" key="1">
    <citation type="submission" date="2025-08" db="UniProtKB">
        <authorList>
            <consortium name="Ensembl"/>
        </authorList>
    </citation>
    <scope>IDENTIFICATION</scope>
</reference>
<name>A0A8C5QDT3_9ANUR</name>
<keyword evidence="5" id="KW-0460">Magnesium</keyword>
<dbReference type="NCBIfam" id="NF001299">
    <property type="entry name" value="PRK00241.1"/>
    <property type="match status" value="1"/>
</dbReference>
<organism evidence="11 12">
    <name type="scientific">Leptobrachium leishanense</name>
    <name type="common">Leishan spiny toad</name>
    <dbReference type="NCBI Taxonomy" id="445787"/>
    <lineage>
        <taxon>Eukaryota</taxon>
        <taxon>Metazoa</taxon>
        <taxon>Chordata</taxon>
        <taxon>Craniata</taxon>
        <taxon>Vertebrata</taxon>
        <taxon>Euteleostomi</taxon>
        <taxon>Amphibia</taxon>
        <taxon>Batrachia</taxon>
        <taxon>Anura</taxon>
        <taxon>Pelobatoidea</taxon>
        <taxon>Megophryidae</taxon>
        <taxon>Leptobrachium</taxon>
    </lineage>
</organism>
<keyword evidence="12" id="KW-1185">Reference proteome</keyword>
<evidence type="ECO:0000256" key="1">
    <source>
        <dbReference type="ARBA" id="ARBA00001946"/>
    </source>
</evidence>
<dbReference type="PANTHER" id="PTHR11383:SF3">
    <property type="entry name" value="NAD(P)H PYROPHOSPHATASE NUDT13, MITOCHONDRIAL"/>
    <property type="match status" value="1"/>
</dbReference>
<evidence type="ECO:0000256" key="3">
    <source>
        <dbReference type="ARBA" id="ARBA00022723"/>
    </source>
</evidence>
<evidence type="ECO:0000256" key="2">
    <source>
        <dbReference type="ARBA" id="ARBA00012381"/>
    </source>
</evidence>
<evidence type="ECO:0000256" key="4">
    <source>
        <dbReference type="ARBA" id="ARBA00022801"/>
    </source>
</evidence>
<evidence type="ECO:0000256" key="7">
    <source>
        <dbReference type="ARBA" id="ARBA00047501"/>
    </source>
</evidence>
<dbReference type="InterPro" id="IPR020084">
    <property type="entry name" value="NUDIX_hydrolase_CS"/>
</dbReference>
<gene>
    <name evidence="11" type="primary">NUDT13</name>
</gene>
<evidence type="ECO:0000313" key="12">
    <source>
        <dbReference type="Proteomes" id="UP000694569"/>
    </source>
</evidence>
<dbReference type="InterPro" id="IPR015376">
    <property type="entry name" value="Znr_NADH_PPase"/>
</dbReference>
<dbReference type="InterPro" id="IPR000086">
    <property type="entry name" value="NUDIX_hydrolase_dom"/>
</dbReference>
<dbReference type="Pfam" id="PF09297">
    <property type="entry name" value="Zn_ribbon_NUD"/>
    <property type="match status" value="1"/>
</dbReference>
<dbReference type="SUPFAM" id="SSF55811">
    <property type="entry name" value="Nudix"/>
    <property type="match status" value="1"/>
</dbReference>
<sequence>MFRGILNIHLIASTCTRRCSSYVKHTRYLFDLKENDEACRQALKSGSFYLFHNLLPLVRKSDAHFSAPVISAQELQQTLRRHGQDEQKIEDSVLLSCSQSSNAEFALDLGWMEKGSLEKDYDGTFTNLAKTLVLLDGRNGPVLAQAQALLRWHETHQFCGKTGQPTEKNLSGSKRVCSTNGMVYYPQMCPVVITLVSYKNHCLLARQESFPAGMYTALSGFCDIGETLEETVRREVAEEVGLQVESVRYFGSQHWPFPSSSLMVGCHATVQHNKINVNRSELEDARWLSLEETEEALQRNILLKPENGIVPVWLPPTWTIAHTLIHAWTQKQKAHSNGE</sequence>
<dbReference type="PROSITE" id="PS00893">
    <property type="entry name" value="NUDIX_BOX"/>
    <property type="match status" value="1"/>
</dbReference>
<dbReference type="OrthoDB" id="10249612at2759"/>
<protein>
    <recommendedName>
        <fullName evidence="2">NAD(+) diphosphatase</fullName>
        <ecNumber evidence="2">3.6.1.22</ecNumber>
    </recommendedName>
</protein>